<dbReference type="AlphaFoldDB" id="I3EDP9"/>
<evidence type="ECO:0000256" key="3">
    <source>
        <dbReference type="ARBA" id="ARBA00022824"/>
    </source>
</evidence>
<protein>
    <submittedName>
        <fullName evidence="6">Uncharacterized protein</fullName>
    </submittedName>
</protein>
<reference evidence="6" key="1">
    <citation type="submission" date="2011-01" db="EMBL/GenBank/DDBJ databases">
        <title>The Genome Sequence of Nematocida parisii strain ERTm3.</title>
        <authorList>
            <consortium name="The Broad Institute Genome Sequencing Platform"/>
            <consortium name="The Broad Institute Genome Sequencing Center for Infectious Disease"/>
            <person name="Cuomo C."/>
            <person name="Troemel E."/>
            <person name="Young S.K."/>
            <person name="Zeng Q."/>
            <person name="Gargeya S."/>
            <person name="Fitzgerald M."/>
            <person name="Haas B."/>
            <person name="Abouelleil A."/>
            <person name="Alvarado L."/>
            <person name="Arachchi H.M."/>
            <person name="Berlin A."/>
            <person name="Chapman S.B."/>
            <person name="Gearin G."/>
            <person name="Goldberg J."/>
            <person name="Griggs A."/>
            <person name="Gujja S."/>
            <person name="Hansen M."/>
            <person name="Heiman D."/>
            <person name="Howarth C."/>
            <person name="Larimer J."/>
            <person name="Lui A."/>
            <person name="MacDonald P.J.P."/>
            <person name="McCowen C."/>
            <person name="Montmayeur A."/>
            <person name="Murphy C."/>
            <person name="Neiman D."/>
            <person name="Pearson M."/>
            <person name="Priest M."/>
            <person name="Roberts A."/>
            <person name="Saif S."/>
            <person name="Shea T."/>
            <person name="Sisk P."/>
            <person name="Stolte C."/>
            <person name="Sykes S."/>
            <person name="Wortman J."/>
            <person name="Nusbaum C."/>
            <person name="Birren B."/>
        </authorList>
    </citation>
    <scope>NUCLEOTIDE SEQUENCE</scope>
    <source>
        <strain evidence="6">ERTm3</strain>
    </source>
</reference>
<sequence length="80" mass="9549">MKKESVPIEKLSIFSLLLRYLRQWAMLWYYRYTVEIGISVLDGWESFIVNSVFLLLAVSIVKQFYKGINILSNFIYSKFK</sequence>
<keyword evidence="3" id="KW-0256">Endoplasmic reticulum</keyword>
<comment type="subcellular location">
    <subcellularLocation>
        <location evidence="1">Endoplasmic reticulum membrane</location>
        <topology evidence="1">Multi-pass membrane protein</topology>
    </subcellularLocation>
</comment>
<keyword evidence="4" id="KW-1133">Transmembrane helix</keyword>
<proteinExistence type="predicted"/>
<evidence type="ECO:0000256" key="4">
    <source>
        <dbReference type="ARBA" id="ARBA00022989"/>
    </source>
</evidence>
<keyword evidence="5" id="KW-0472">Membrane</keyword>
<dbReference type="InterPro" id="IPR024512">
    <property type="entry name" value="Ser_palmitoyltrfase_ssu-like"/>
</dbReference>
<dbReference type="Pfam" id="PF11779">
    <property type="entry name" value="SPT_ssu-like"/>
    <property type="match status" value="1"/>
</dbReference>
<organism evidence="6 7">
    <name type="scientific">Nematocida parisii (strain ERTm3)</name>
    <name type="common">Nematode killer fungus</name>
    <dbReference type="NCBI Taxonomy" id="935791"/>
    <lineage>
        <taxon>Eukaryota</taxon>
        <taxon>Fungi</taxon>
        <taxon>Fungi incertae sedis</taxon>
        <taxon>Microsporidia</taxon>
        <taxon>Nematocida</taxon>
    </lineage>
</organism>
<dbReference type="GO" id="GO:0005789">
    <property type="term" value="C:endoplasmic reticulum membrane"/>
    <property type="evidence" value="ECO:0007669"/>
    <property type="project" value="UniProtKB-SubCell"/>
</dbReference>
<evidence type="ECO:0000313" key="7">
    <source>
        <dbReference type="Proteomes" id="UP000002872"/>
    </source>
</evidence>
<name>I3EDP9_NEMP3</name>
<dbReference type="InParanoid" id="I3EDP9"/>
<evidence type="ECO:0000256" key="5">
    <source>
        <dbReference type="ARBA" id="ARBA00023136"/>
    </source>
</evidence>
<evidence type="ECO:0000313" key="6">
    <source>
        <dbReference type="EMBL" id="EIJ87346.1"/>
    </source>
</evidence>
<dbReference type="OrthoDB" id="2187396at2759"/>
<evidence type="ECO:0000256" key="2">
    <source>
        <dbReference type="ARBA" id="ARBA00022692"/>
    </source>
</evidence>
<keyword evidence="7" id="KW-1185">Reference proteome</keyword>
<evidence type="ECO:0000256" key="1">
    <source>
        <dbReference type="ARBA" id="ARBA00004477"/>
    </source>
</evidence>
<dbReference type="VEuPathDB" id="MicrosporidiaDB:NEQG_02469"/>
<dbReference type="Proteomes" id="UP000002872">
    <property type="component" value="Unassembled WGS sequence"/>
</dbReference>
<dbReference type="EMBL" id="GL870883">
    <property type="protein sequence ID" value="EIJ87346.1"/>
    <property type="molecule type" value="Genomic_DNA"/>
</dbReference>
<keyword evidence="2" id="KW-0812">Transmembrane</keyword>
<gene>
    <name evidence="6" type="ORF">NEQG_02469</name>
</gene>
<dbReference type="HOGENOM" id="CLU_2590326_0_0_1"/>
<accession>I3EDP9</accession>